<evidence type="ECO:0000313" key="6">
    <source>
        <dbReference type="EMBL" id="CDR46461.1"/>
    </source>
</evidence>
<feature type="region of interest" description="Disordered" evidence="4">
    <location>
        <begin position="58"/>
        <end position="166"/>
    </location>
</feature>
<dbReference type="PROSITE" id="PS50048">
    <property type="entry name" value="ZN2_CY6_FUNGAL_2"/>
    <property type="match status" value="1"/>
</dbReference>
<feature type="compositionally biased region" description="Polar residues" evidence="4">
    <location>
        <begin position="177"/>
        <end position="188"/>
    </location>
</feature>
<dbReference type="VEuPathDB" id="FungiDB:BON22_4266"/>
<evidence type="ECO:0000256" key="4">
    <source>
        <dbReference type="SAM" id="MobiDB-lite"/>
    </source>
</evidence>
<evidence type="ECO:0000256" key="3">
    <source>
        <dbReference type="ARBA" id="ARBA00023242"/>
    </source>
</evidence>
<proteinExistence type="predicted"/>
<evidence type="ECO:0000256" key="1">
    <source>
        <dbReference type="ARBA" id="ARBA00022723"/>
    </source>
</evidence>
<dbReference type="CDD" id="cd00067">
    <property type="entry name" value="GAL4"/>
    <property type="match status" value="1"/>
</dbReference>
<dbReference type="GO" id="GO:0000981">
    <property type="term" value="F:DNA-binding transcription factor activity, RNA polymerase II-specific"/>
    <property type="evidence" value="ECO:0007669"/>
    <property type="project" value="InterPro"/>
</dbReference>
<protein>
    <submittedName>
        <fullName evidence="6">CYFA0S23e01222g1_1</fullName>
    </submittedName>
</protein>
<keyword evidence="1" id="KW-0479">Metal-binding</keyword>
<dbReference type="EMBL" id="LK052908">
    <property type="protein sequence ID" value="CDR46461.1"/>
    <property type="molecule type" value="Genomic_DNA"/>
</dbReference>
<dbReference type="OrthoDB" id="2262349at2759"/>
<dbReference type="GO" id="GO:0006351">
    <property type="term" value="P:DNA-templated transcription"/>
    <property type="evidence" value="ECO:0007669"/>
    <property type="project" value="InterPro"/>
</dbReference>
<dbReference type="PANTHER" id="PTHR31644:SF2">
    <property type="entry name" value="TRANSCRIPTIONAL ACTIVATOR ARO80-RELATED"/>
    <property type="match status" value="1"/>
</dbReference>
<evidence type="ECO:0000256" key="2">
    <source>
        <dbReference type="ARBA" id="ARBA00022833"/>
    </source>
</evidence>
<dbReference type="PROSITE" id="PS00463">
    <property type="entry name" value="ZN2_CY6_FUNGAL_1"/>
    <property type="match status" value="1"/>
</dbReference>
<dbReference type="CDD" id="cd12148">
    <property type="entry name" value="fungal_TF_MHR"/>
    <property type="match status" value="1"/>
</dbReference>
<dbReference type="Gene3D" id="4.10.240.10">
    <property type="entry name" value="Zn(2)-C6 fungal-type DNA-binding domain"/>
    <property type="match status" value="1"/>
</dbReference>
<organism evidence="6">
    <name type="scientific">Cyberlindnera fabianii</name>
    <name type="common">Yeast</name>
    <name type="synonym">Hansenula fabianii</name>
    <dbReference type="NCBI Taxonomy" id="36022"/>
    <lineage>
        <taxon>Eukaryota</taxon>
        <taxon>Fungi</taxon>
        <taxon>Dikarya</taxon>
        <taxon>Ascomycota</taxon>
        <taxon>Saccharomycotina</taxon>
        <taxon>Saccharomycetes</taxon>
        <taxon>Phaffomycetales</taxon>
        <taxon>Phaffomycetaceae</taxon>
        <taxon>Cyberlindnera</taxon>
    </lineage>
</organism>
<sequence length="915" mass="103135">MSPEDTHDDDGKPFRRNYKACLNCRTRKVRCDLGPLDAPHDPPCARCKRERKECVFAESRRGGIPPAKKRKHDERSESQTPTPVAAPHFKAQTELFSSTAAPASSSQATQPVPGNILPLPYTSRSVTSAPDQHSLQNYQQQRQAPVHTLPERGSTSGSGAPLPPIASSLNRVFSERANSNVTQSSDEMSSVPPPRSELTTMQGALVFLARAAGTIARADDRDNINGREMHEQFESSEESRRTSKSQTVGDDFVPLKEDKTNLLSMPPLDKASKVRPSPSKSLADIDYIGEDKLLTEAEAEHLIHLFFLTMHPFFPHIPEQLHSPKTLAGYPILLCAILTIASRYHPFEANIDKSQINKNSRNIQLHERLWIYCQRLISQTVWAEASTRSVGTVLAFLLFTEWNPRAIHWRWSDYANGKDASQDSDSEAVGAEEGEEGLAGLSAMRRSDRMAWMLVGTSVRLAQDMGFINGSSKIFVATHIAETHTAMNLGQRSMLAQSLSEVDLDNDDEGEVVDNRKQFLHDEFILSLDEETMRQRSLQKKSLKFSFVHKAKLELLKVMSLAYETVYCGQNQLDPTQHKQNLTILGVLSPLIENWYKTYRKLLKPSNPKNFNHHCNLNMANNPKHVQEVTRQIDKESLICDYYYCQLYIYSLALSMENPVNTNSVDSKKPLNNIRLDEITKAAKYIELAYNAAKEILNSTVRVHKLKMLKYMPVRWVVRIVRSVAFIVKCFLTLTNNSAKQQSGEAQARQTSTLLTLSILPTDDILQTIQKAAIVLREASPDELHLCTRYSTILMYLCSEMKYRSKFTANPPKVTPLDVSDEEDEINYEQAYNHPGQPGDVSNPTSHEAAPPYPPIPPSASGTEGMYFGYQQMKDAQPLPDAVVDWFMKNDETIGLDFVEPWTEMIEQHLDKQKN</sequence>
<feature type="compositionally biased region" description="Polar residues" evidence="4">
    <location>
        <begin position="122"/>
        <end position="143"/>
    </location>
</feature>
<dbReference type="PhylomeDB" id="A0A061BEY3"/>
<dbReference type="GO" id="GO:0009074">
    <property type="term" value="P:aromatic amino acid family catabolic process"/>
    <property type="evidence" value="ECO:0007669"/>
    <property type="project" value="TreeGrafter"/>
</dbReference>
<dbReference type="InterPro" id="IPR007219">
    <property type="entry name" value="XnlR_reg_dom"/>
</dbReference>
<feature type="domain" description="Zn(2)-C6 fungal-type" evidence="5">
    <location>
        <begin position="20"/>
        <end position="56"/>
    </location>
</feature>
<dbReference type="GO" id="GO:0003677">
    <property type="term" value="F:DNA binding"/>
    <property type="evidence" value="ECO:0007669"/>
    <property type="project" value="InterPro"/>
</dbReference>
<dbReference type="GO" id="GO:0008270">
    <property type="term" value="F:zinc ion binding"/>
    <property type="evidence" value="ECO:0007669"/>
    <property type="project" value="InterPro"/>
</dbReference>
<dbReference type="GO" id="GO:0005634">
    <property type="term" value="C:nucleus"/>
    <property type="evidence" value="ECO:0007669"/>
    <property type="project" value="TreeGrafter"/>
</dbReference>
<dbReference type="PANTHER" id="PTHR31644">
    <property type="entry name" value="TRANSCRIPTIONAL ACTIVATOR ARO80-RELATED"/>
    <property type="match status" value="1"/>
</dbReference>
<gene>
    <name evidence="6" type="ORF">CYFA0S_23e01222g</name>
</gene>
<dbReference type="InterPro" id="IPR036864">
    <property type="entry name" value="Zn2-C6_fun-type_DNA-bd_sf"/>
</dbReference>
<dbReference type="SMART" id="SM00906">
    <property type="entry name" value="Fungal_trans"/>
    <property type="match status" value="1"/>
</dbReference>
<feature type="compositionally biased region" description="Basic and acidic residues" evidence="4">
    <location>
        <begin position="230"/>
        <end position="241"/>
    </location>
</feature>
<evidence type="ECO:0000259" key="5">
    <source>
        <dbReference type="PROSITE" id="PS50048"/>
    </source>
</evidence>
<dbReference type="InterPro" id="IPR052780">
    <property type="entry name" value="AAA_Catabolism_Regulators"/>
</dbReference>
<dbReference type="SMART" id="SM00066">
    <property type="entry name" value="GAL4"/>
    <property type="match status" value="1"/>
</dbReference>
<feature type="compositionally biased region" description="Low complexity" evidence="4">
    <location>
        <begin position="97"/>
        <end position="111"/>
    </location>
</feature>
<name>A0A061BEY3_CYBFA</name>
<reference evidence="6" key="1">
    <citation type="journal article" date="2014" name="Genome Announc.">
        <title>Genome sequence of the yeast Cyberlindnera fabianii (Hansenula fabianii).</title>
        <authorList>
            <person name="Freel K.C."/>
            <person name="Sarilar V."/>
            <person name="Neuveglise C."/>
            <person name="Devillers H."/>
            <person name="Friedrich A."/>
            <person name="Schacherer J."/>
        </authorList>
    </citation>
    <scope>NUCLEOTIDE SEQUENCE</scope>
    <source>
        <strain evidence="6">YJS4271</strain>
    </source>
</reference>
<keyword evidence="3" id="KW-0539">Nucleus</keyword>
<feature type="region of interest" description="Disordered" evidence="4">
    <location>
        <begin position="177"/>
        <end position="196"/>
    </location>
</feature>
<accession>A0A061BEY3</accession>
<feature type="region of interest" description="Disordered" evidence="4">
    <location>
        <begin position="230"/>
        <end position="253"/>
    </location>
</feature>
<dbReference type="GO" id="GO:0045944">
    <property type="term" value="P:positive regulation of transcription by RNA polymerase II"/>
    <property type="evidence" value="ECO:0007669"/>
    <property type="project" value="TreeGrafter"/>
</dbReference>
<dbReference type="AlphaFoldDB" id="A0A061BEY3"/>
<keyword evidence="2" id="KW-0862">Zinc</keyword>
<dbReference type="SUPFAM" id="SSF57701">
    <property type="entry name" value="Zn2/Cys6 DNA-binding domain"/>
    <property type="match status" value="1"/>
</dbReference>
<dbReference type="InterPro" id="IPR001138">
    <property type="entry name" value="Zn2Cys6_DnaBD"/>
</dbReference>
<feature type="region of interest" description="Disordered" evidence="4">
    <location>
        <begin position="830"/>
        <end position="866"/>
    </location>
</feature>
<dbReference type="Pfam" id="PF00172">
    <property type="entry name" value="Zn_clus"/>
    <property type="match status" value="1"/>
</dbReference>